<keyword evidence="11" id="KW-0966">Cell projection</keyword>
<dbReference type="GO" id="GO:0005198">
    <property type="term" value="F:structural molecule activity"/>
    <property type="evidence" value="ECO:0007669"/>
    <property type="project" value="InterPro"/>
</dbReference>
<dbReference type="InterPro" id="IPR053927">
    <property type="entry name" value="FlgK_helical"/>
</dbReference>
<organism evidence="11 12">
    <name type="scientific">Variovorax paradoxus</name>
    <dbReference type="NCBI Taxonomy" id="34073"/>
    <lineage>
        <taxon>Bacteria</taxon>
        <taxon>Pseudomonadati</taxon>
        <taxon>Pseudomonadota</taxon>
        <taxon>Betaproteobacteria</taxon>
        <taxon>Burkholderiales</taxon>
        <taxon>Comamonadaceae</taxon>
        <taxon>Variovorax</taxon>
    </lineage>
</organism>
<protein>
    <recommendedName>
        <fullName evidence="4">Flagellar hook-associated protein 1</fullName>
    </recommendedName>
</protein>
<dbReference type="InterPro" id="IPR049119">
    <property type="entry name" value="FlgK_D2-like"/>
</dbReference>
<gene>
    <name evidence="11" type="ORF">DI563_07065</name>
</gene>
<feature type="domain" description="Flagellar basal body rod protein N-terminal" evidence="7">
    <location>
        <begin position="5"/>
        <end position="34"/>
    </location>
</feature>
<dbReference type="PRINTS" id="PR01005">
    <property type="entry name" value="FLGHOOKAP1"/>
</dbReference>
<keyword evidence="11" id="KW-0282">Flagellum</keyword>
<feature type="domain" description="Flagellar basal-body/hook protein C-terminal" evidence="8">
    <location>
        <begin position="586"/>
        <end position="625"/>
    </location>
</feature>
<comment type="subcellular location">
    <subcellularLocation>
        <location evidence="1">Bacterial flagellum</location>
    </subcellularLocation>
    <subcellularLocation>
        <location evidence="2">Secreted</location>
    </subcellularLocation>
</comment>
<keyword evidence="6" id="KW-0975">Bacterial flagellum</keyword>
<dbReference type="Pfam" id="PF00460">
    <property type="entry name" value="Flg_bb_rod"/>
    <property type="match status" value="1"/>
</dbReference>
<dbReference type="GO" id="GO:0009424">
    <property type="term" value="C:bacterial-type flagellum hook"/>
    <property type="evidence" value="ECO:0007669"/>
    <property type="project" value="InterPro"/>
</dbReference>
<dbReference type="InterPro" id="IPR001444">
    <property type="entry name" value="Flag_bb_rod_N"/>
</dbReference>
<dbReference type="InterPro" id="IPR010930">
    <property type="entry name" value="Flg_bb/hook_C_dom"/>
</dbReference>
<dbReference type="InterPro" id="IPR002371">
    <property type="entry name" value="FlgK"/>
</dbReference>
<evidence type="ECO:0000313" key="12">
    <source>
        <dbReference type="Proteomes" id="UP000249135"/>
    </source>
</evidence>
<evidence type="ECO:0000256" key="3">
    <source>
        <dbReference type="ARBA" id="ARBA00009677"/>
    </source>
</evidence>
<evidence type="ECO:0000256" key="1">
    <source>
        <dbReference type="ARBA" id="ARBA00004365"/>
    </source>
</evidence>
<dbReference type="Pfam" id="PF06429">
    <property type="entry name" value="Flg_bbr_C"/>
    <property type="match status" value="1"/>
</dbReference>
<dbReference type="GO" id="GO:0005576">
    <property type="term" value="C:extracellular region"/>
    <property type="evidence" value="ECO:0007669"/>
    <property type="project" value="UniProtKB-SubCell"/>
</dbReference>
<dbReference type="AlphaFoldDB" id="A0A2W5QGL7"/>
<evidence type="ECO:0000256" key="4">
    <source>
        <dbReference type="ARBA" id="ARBA00016244"/>
    </source>
</evidence>
<dbReference type="SUPFAM" id="SSF64518">
    <property type="entry name" value="Phase 1 flagellin"/>
    <property type="match status" value="2"/>
</dbReference>
<evidence type="ECO:0000259" key="10">
    <source>
        <dbReference type="Pfam" id="PF22638"/>
    </source>
</evidence>
<dbReference type="PANTHER" id="PTHR30033:SF1">
    <property type="entry name" value="FLAGELLAR HOOK-ASSOCIATED PROTEIN 1"/>
    <property type="match status" value="1"/>
</dbReference>
<dbReference type="NCBIfam" id="TIGR02492">
    <property type="entry name" value="flgK_ends"/>
    <property type="match status" value="1"/>
</dbReference>
<keyword evidence="5" id="KW-0964">Secreted</keyword>
<evidence type="ECO:0000256" key="2">
    <source>
        <dbReference type="ARBA" id="ARBA00004613"/>
    </source>
</evidence>
<sequence>MSSLLNLGTRALLANQIALSTTGHNISNASTVGYSRQTAVMQQVEGQFTGGGYVGKGVQVGTIERAHNEFLTRQAALARSVQAMDSTRSDRLASLEDIFQGGKSGLGASVNDLINAFSDIASTPTDITARNVVLARAQEMSARFQNAQSQLDDLQHGVNDQLGDAVRTVNSLASRIAELNGQIQRAQGGGQPPNDLLDQRDQLVRQLNEQVQATTVEADDGSLNIFVGSQALVLGTGTATVGLQGAANGSSALTISRGTMTVQLDENTLGGGAVAGLLRFQNSDLAAARNGLGRLALALTSTVNAQHSVGVDLDGNTGGDFFKTIGIPDALPASANTGNASIGASVADATALSASSYQIAFGAGGAVQVTRLSDGRQSSFAGPLPIVVDGLNITLQAGTAAPGDSFVLNPYASAATGVAAAVSSPRQIAAASPVEARVGTTNAGTVAVAGLAASRVDANLGAPVTLTFTSAGTFDVSGTGTGNPTGVSYTAGSTISYNGWTLTLNGAPKAGDTITVQAATAGYSTLNAGNATALLNLRDLATFDGAKLSDGYASLMADIGVRSQSAQYAASVSSSIASSLESERANSAGVNLDEEAAKLLQYQQAYQASAKMIQIAQNIFDSLLQGMN</sequence>
<dbReference type="Pfam" id="PF21158">
    <property type="entry name" value="flgK_1st_1"/>
    <property type="match status" value="1"/>
</dbReference>
<evidence type="ECO:0000256" key="6">
    <source>
        <dbReference type="ARBA" id="ARBA00023143"/>
    </source>
</evidence>
<feature type="domain" description="Flagellar hook-associated protein 1 D2-like" evidence="9">
    <location>
        <begin position="334"/>
        <end position="410"/>
    </location>
</feature>
<reference evidence="11 12" key="1">
    <citation type="submission" date="2017-08" db="EMBL/GenBank/DDBJ databases">
        <title>Infants hospitalized years apart are colonized by the same room-sourced microbial strains.</title>
        <authorList>
            <person name="Brooks B."/>
            <person name="Olm M.R."/>
            <person name="Firek B.A."/>
            <person name="Baker R."/>
            <person name="Thomas B.C."/>
            <person name="Morowitz M.J."/>
            <person name="Banfield J.F."/>
        </authorList>
    </citation>
    <scope>NUCLEOTIDE SEQUENCE [LARGE SCALE GENOMIC DNA]</scope>
    <source>
        <strain evidence="11">S2_005_003_R2_41</strain>
    </source>
</reference>
<keyword evidence="11" id="KW-0969">Cilium</keyword>
<name>A0A2W5QGL7_VARPD</name>
<dbReference type="PANTHER" id="PTHR30033">
    <property type="entry name" value="FLAGELLAR HOOK-ASSOCIATED PROTEIN 1"/>
    <property type="match status" value="1"/>
</dbReference>
<comment type="caution">
    <text evidence="11">The sequence shown here is derived from an EMBL/GenBank/DDBJ whole genome shotgun (WGS) entry which is preliminary data.</text>
</comment>
<evidence type="ECO:0000259" key="7">
    <source>
        <dbReference type="Pfam" id="PF00460"/>
    </source>
</evidence>
<dbReference type="GO" id="GO:0044780">
    <property type="term" value="P:bacterial-type flagellum assembly"/>
    <property type="evidence" value="ECO:0007669"/>
    <property type="project" value="InterPro"/>
</dbReference>
<evidence type="ECO:0000256" key="5">
    <source>
        <dbReference type="ARBA" id="ARBA00022525"/>
    </source>
</evidence>
<accession>A0A2W5QGL7</accession>
<evidence type="ECO:0000259" key="8">
    <source>
        <dbReference type="Pfam" id="PF06429"/>
    </source>
</evidence>
<evidence type="ECO:0000313" key="11">
    <source>
        <dbReference type="EMBL" id="PZQ76452.1"/>
    </source>
</evidence>
<dbReference type="Pfam" id="PF22638">
    <property type="entry name" value="FlgK_D1"/>
    <property type="match status" value="1"/>
</dbReference>
<dbReference type="EMBL" id="QFPP01000052">
    <property type="protein sequence ID" value="PZQ76452.1"/>
    <property type="molecule type" value="Genomic_DNA"/>
</dbReference>
<dbReference type="Proteomes" id="UP000249135">
    <property type="component" value="Unassembled WGS sequence"/>
</dbReference>
<proteinExistence type="inferred from homology"/>
<feature type="domain" description="Flagellar hook-associated protein FlgK helical" evidence="10">
    <location>
        <begin position="93"/>
        <end position="322"/>
    </location>
</feature>
<evidence type="ECO:0000259" key="9">
    <source>
        <dbReference type="Pfam" id="PF21158"/>
    </source>
</evidence>
<comment type="similarity">
    <text evidence="3">Belongs to the flagella basal body rod proteins family.</text>
</comment>